<keyword evidence="6 10" id="KW-0863">Zinc-finger</keyword>
<dbReference type="InterPro" id="IPR001841">
    <property type="entry name" value="Znf_RING"/>
</dbReference>
<keyword evidence="9" id="KW-0472">Membrane</keyword>
<feature type="region of interest" description="Disordered" evidence="12">
    <location>
        <begin position="290"/>
        <end position="309"/>
    </location>
</feature>
<keyword evidence="5 11" id="KW-0479">Metal-binding</keyword>
<keyword evidence="4 11" id="KW-0808">Transferase</keyword>
<dbReference type="InterPro" id="IPR045103">
    <property type="entry name" value="RNF5/RNF185-like"/>
</dbReference>
<dbReference type="InterPro" id="IPR018957">
    <property type="entry name" value="Znf_C3HC4_RING-type"/>
</dbReference>
<comment type="subcellular location">
    <subcellularLocation>
        <location evidence="2">Endomembrane system</location>
    </subcellularLocation>
    <subcellularLocation>
        <location evidence="11">Endoplasmic reticulum membrane</location>
        <topology evidence="11">Single-pass type IV membrane protein</topology>
    </subcellularLocation>
</comment>
<name>A0AAV3Q2V4_LITER</name>
<dbReference type="AlphaFoldDB" id="A0AAV3Q2V4"/>
<dbReference type="GO" id="GO:0016874">
    <property type="term" value="F:ligase activity"/>
    <property type="evidence" value="ECO:0007669"/>
    <property type="project" value="UniProtKB-KW"/>
</dbReference>
<comment type="caution">
    <text evidence="14">The sequence shown here is derived from an EMBL/GenBank/DDBJ whole genome shotgun (WGS) entry which is preliminary data.</text>
</comment>
<comment type="pathway">
    <text evidence="3 11">Protein modification; protein ubiquitination.</text>
</comment>
<dbReference type="CDD" id="cd16745">
    <property type="entry name" value="RING-HC_AtRMA-like"/>
    <property type="match status" value="1"/>
</dbReference>
<evidence type="ECO:0000256" key="1">
    <source>
        <dbReference type="ARBA" id="ARBA00000900"/>
    </source>
</evidence>
<keyword evidence="8 11" id="KW-0862">Zinc</keyword>
<dbReference type="PROSITE" id="PS00518">
    <property type="entry name" value="ZF_RING_1"/>
    <property type="match status" value="1"/>
</dbReference>
<proteinExistence type="predicted"/>
<evidence type="ECO:0000256" key="4">
    <source>
        <dbReference type="ARBA" id="ARBA00022679"/>
    </source>
</evidence>
<sequence>MAGEEVNRMNLDLNLGPVDGHSVDTRPALDPLVDNISLQDRLNVFDVNVRELTRGQRQRQRRQAGRYNAWQHVEVFAEARNFPRDVIGEGGGLQSGQGSVTGMNAEGTKICENNNGYLENEALGKKDVVAKSIGDEMSFFDCNICLDLAKDPVLTCCGHLFCWPCLHKWLNIHSQAGECPVCKGEVKVETITPIYGRGSSREEREDDLRLKIPNRPQARRVESWRQANQRPDFAIPMEEMIRRLGTRFDSSRDFNQTPQNAEDTHGAPVSSLRSRILTIRRLGRRQQSIQPQNVIDLTESSTSTSLEAGENRLASPLQQPHPVEINQERPQPVVDRDSLSSIAAVILSESQTVDTDVAIESNASLSTSSSRRRNDPSRISDFSGESRVLRRRRRH</sequence>
<dbReference type="Gene3D" id="3.30.40.10">
    <property type="entry name" value="Zinc/RING finger domain, C3HC4 (zinc finger)"/>
    <property type="match status" value="1"/>
</dbReference>
<organism evidence="14 15">
    <name type="scientific">Lithospermum erythrorhizon</name>
    <name type="common">Purple gromwell</name>
    <name type="synonym">Lithospermum officinale var. erythrorhizon</name>
    <dbReference type="NCBI Taxonomy" id="34254"/>
    <lineage>
        <taxon>Eukaryota</taxon>
        <taxon>Viridiplantae</taxon>
        <taxon>Streptophyta</taxon>
        <taxon>Embryophyta</taxon>
        <taxon>Tracheophyta</taxon>
        <taxon>Spermatophyta</taxon>
        <taxon>Magnoliopsida</taxon>
        <taxon>eudicotyledons</taxon>
        <taxon>Gunneridae</taxon>
        <taxon>Pentapetalae</taxon>
        <taxon>asterids</taxon>
        <taxon>lamiids</taxon>
        <taxon>Boraginales</taxon>
        <taxon>Boraginaceae</taxon>
        <taxon>Boraginoideae</taxon>
        <taxon>Lithospermeae</taxon>
        <taxon>Lithospermum</taxon>
    </lineage>
</organism>
<evidence type="ECO:0000256" key="10">
    <source>
        <dbReference type="PROSITE-ProRule" id="PRU00175"/>
    </source>
</evidence>
<evidence type="ECO:0000256" key="9">
    <source>
        <dbReference type="ARBA" id="ARBA00023136"/>
    </source>
</evidence>
<keyword evidence="14" id="KW-0436">Ligase</keyword>
<gene>
    <name evidence="14" type="ORF">LIER_14039</name>
</gene>
<evidence type="ECO:0000256" key="7">
    <source>
        <dbReference type="ARBA" id="ARBA00022786"/>
    </source>
</evidence>
<dbReference type="PANTHER" id="PTHR12313">
    <property type="entry name" value="E3 UBIQUITIN-PROTEIN LIGASE RNF5-RELATED"/>
    <property type="match status" value="1"/>
</dbReference>
<feature type="compositionally biased region" description="Low complexity" evidence="12">
    <location>
        <begin position="297"/>
        <end position="307"/>
    </location>
</feature>
<dbReference type="Proteomes" id="UP001454036">
    <property type="component" value="Unassembled WGS sequence"/>
</dbReference>
<evidence type="ECO:0000256" key="12">
    <source>
        <dbReference type="SAM" id="MobiDB-lite"/>
    </source>
</evidence>
<protein>
    <recommendedName>
        <fullName evidence="11">E3 ubiquitin-protein ligase RMA</fullName>
        <ecNumber evidence="11">2.3.2.27</ecNumber>
    </recommendedName>
    <alternativeName>
        <fullName evidence="11">Protein RING membrane-anchor</fullName>
    </alternativeName>
    <alternativeName>
        <fullName evidence="11">RING-type E3 ubiquitin transferase RMA</fullName>
    </alternativeName>
</protein>
<comment type="function">
    <text evidence="11">E3 ubiquitin-protein ligase.</text>
</comment>
<evidence type="ECO:0000256" key="5">
    <source>
        <dbReference type="ARBA" id="ARBA00022723"/>
    </source>
</evidence>
<reference evidence="14 15" key="1">
    <citation type="submission" date="2024-01" db="EMBL/GenBank/DDBJ databases">
        <title>The complete chloroplast genome sequence of Lithospermum erythrorhizon: insights into the phylogenetic relationship among Boraginaceae species and the maternal lineages of purple gromwells.</title>
        <authorList>
            <person name="Okada T."/>
            <person name="Watanabe K."/>
        </authorList>
    </citation>
    <scope>NUCLEOTIDE SEQUENCE [LARGE SCALE GENOMIC DNA]</scope>
</reference>
<dbReference type="GO" id="GO:0005789">
    <property type="term" value="C:endoplasmic reticulum membrane"/>
    <property type="evidence" value="ECO:0007669"/>
    <property type="project" value="UniProtKB-SubCell"/>
</dbReference>
<dbReference type="EMBL" id="BAABME010002898">
    <property type="protein sequence ID" value="GAA0156567.1"/>
    <property type="molecule type" value="Genomic_DNA"/>
</dbReference>
<feature type="region of interest" description="Disordered" evidence="12">
    <location>
        <begin position="315"/>
        <end position="334"/>
    </location>
</feature>
<feature type="region of interest" description="Disordered" evidence="12">
    <location>
        <begin position="250"/>
        <end position="272"/>
    </location>
</feature>
<evidence type="ECO:0000256" key="3">
    <source>
        <dbReference type="ARBA" id="ARBA00004906"/>
    </source>
</evidence>
<comment type="catalytic activity">
    <reaction evidence="1 11">
        <text>S-ubiquitinyl-[E2 ubiquitin-conjugating enzyme]-L-cysteine + [acceptor protein]-L-lysine = [E2 ubiquitin-conjugating enzyme]-L-cysteine + N(6)-ubiquitinyl-[acceptor protein]-L-lysine.</text>
        <dbReference type="EC" id="2.3.2.27"/>
    </reaction>
</comment>
<comment type="domain">
    <text evidence="11">The RING-type zinc finger domain is responsible for E3 ligase activity.</text>
</comment>
<feature type="region of interest" description="Disordered" evidence="12">
    <location>
        <begin position="363"/>
        <end position="395"/>
    </location>
</feature>
<keyword evidence="15" id="KW-1185">Reference proteome</keyword>
<evidence type="ECO:0000259" key="13">
    <source>
        <dbReference type="PROSITE" id="PS50089"/>
    </source>
</evidence>
<evidence type="ECO:0000256" key="8">
    <source>
        <dbReference type="ARBA" id="ARBA00022833"/>
    </source>
</evidence>
<evidence type="ECO:0000313" key="15">
    <source>
        <dbReference type="Proteomes" id="UP001454036"/>
    </source>
</evidence>
<evidence type="ECO:0000256" key="6">
    <source>
        <dbReference type="ARBA" id="ARBA00022771"/>
    </source>
</evidence>
<dbReference type="EC" id="2.3.2.27" evidence="11"/>
<evidence type="ECO:0000256" key="2">
    <source>
        <dbReference type="ARBA" id="ARBA00004308"/>
    </source>
</evidence>
<keyword evidence="11" id="KW-0256">Endoplasmic reticulum</keyword>
<accession>A0AAV3Q2V4</accession>
<keyword evidence="7 11" id="KW-0833">Ubl conjugation pathway</keyword>
<dbReference type="GO" id="GO:0006511">
    <property type="term" value="P:ubiquitin-dependent protein catabolic process"/>
    <property type="evidence" value="ECO:0007669"/>
    <property type="project" value="UniProtKB-UniRule"/>
</dbReference>
<dbReference type="SMART" id="SM00184">
    <property type="entry name" value="RING"/>
    <property type="match status" value="1"/>
</dbReference>
<dbReference type="InterPro" id="IPR013083">
    <property type="entry name" value="Znf_RING/FYVE/PHD"/>
</dbReference>
<dbReference type="InterPro" id="IPR017907">
    <property type="entry name" value="Znf_RING_CS"/>
</dbReference>
<dbReference type="Pfam" id="PF00097">
    <property type="entry name" value="zf-C3HC4"/>
    <property type="match status" value="1"/>
</dbReference>
<dbReference type="PROSITE" id="PS50089">
    <property type="entry name" value="ZF_RING_2"/>
    <property type="match status" value="1"/>
</dbReference>
<evidence type="ECO:0000313" key="14">
    <source>
        <dbReference type="EMBL" id="GAA0156567.1"/>
    </source>
</evidence>
<evidence type="ECO:0000256" key="11">
    <source>
        <dbReference type="RuleBase" id="RU369090"/>
    </source>
</evidence>
<dbReference type="SUPFAM" id="SSF57850">
    <property type="entry name" value="RING/U-box"/>
    <property type="match status" value="1"/>
</dbReference>
<dbReference type="GO" id="GO:0008270">
    <property type="term" value="F:zinc ion binding"/>
    <property type="evidence" value="ECO:0007669"/>
    <property type="project" value="UniProtKB-KW"/>
</dbReference>
<dbReference type="GO" id="GO:0061630">
    <property type="term" value="F:ubiquitin protein ligase activity"/>
    <property type="evidence" value="ECO:0007669"/>
    <property type="project" value="UniProtKB-UniRule"/>
</dbReference>
<feature type="domain" description="RING-type" evidence="13">
    <location>
        <begin position="142"/>
        <end position="183"/>
    </location>
</feature>